<dbReference type="Proteomes" id="UP000003781">
    <property type="component" value="Unassembled WGS sequence"/>
</dbReference>
<dbReference type="OrthoDB" id="6162707at2"/>
<dbReference type="EMBL" id="AAXW01000115">
    <property type="protein sequence ID" value="EAZ88033.1"/>
    <property type="molecule type" value="Genomic_DNA"/>
</dbReference>
<dbReference type="Gene3D" id="3.30.70.2940">
    <property type="match status" value="1"/>
</dbReference>
<dbReference type="eggNOG" id="COG1769">
    <property type="taxonomic scope" value="Bacteria"/>
</dbReference>
<proteinExistence type="predicted"/>
<dbReference type="Pfam" id="PF09700">
    <property type="entry name" value="Cas_Cmr3"/>
    <property type="match status" value="1"/>
</dbReference>
<dbReference type="AlphaFoldDB" id="A3IZR5"/>
<protein>
    <recommendedName>
        <fullName evidence="3">CRISPR-associated protein Cmr3</fullName>
    </recommendedName>
</protein>
<dbReference type="InterPro" id="IPR019117">
    <property type="entry name" value="CRISPR-assoc_protein_Cmr3"/>
</dbReference>
<keyword evidence="2" id="KW-1185">Reference proteome</keyword>
<evidence type="ECO:0000313" key="2">
    <source>
        <dbReference type="Proteomes" id="UP000003781"/>
    </source>
</evidence>
<comment type="caution">
    <text evidence="1">The sequence shown here is derived from an EMBL/GenBank/DDBJ whole genome shotgun (WGS) entry which is preliminary data.</text>
</comment>
<evidence type="ECO:0008006" key="3">
    <source>
        <dbReference type="Google" id="ProtNLM"/>
    </source>
</evidence>
<gene>
    <name evidence="1" type="ORF">CY0110_30960</name>
</gene>
<dbReference type="RefSeq" id="WP_008278879.1">
    <property type="nucleotide sequence ID" value="NZ_AAXW01000115.1"/>
</dbReference>
<sequence length="393" mass="45371">MIWYTLTPTDVLLLRDAKPFTPGERAWAGSMFPPNGHTIAGALRGLLGKKDDFQIKGVFFARESKTEGTNQPEMTLYLPRPLGFVGDQSLIPLNWNPTLPLNHIFWDHTKPCPLTTSKQAENNETEEKNYRQYLPYSAVLHYLENGKFEKDDLLLPNVDKNHPDYEPPKPWIIETRSHNAIQTDTKQVKEADGYFVENTIRMLPRWRLAIAVEQSTHEEIEKLSLKKENLLTLRLGGEGHRVVMERCETLDSQWNKLQAQSNENFKTEGRKVSYLITPGVFERDKNGQAMCRPYPWEWKLAHTVNNNQNQDDPHRVLVSVATAKALPISCRMRDKYDGDKSIPAPQVFAAPPGSQYYLEQPKMLFQEQENASIKAKRWRQLGYSEMLWISVNY</sequence>
<organism evidence="1 2">
    <name type="scientific">Crocosphaera chwakensis CCY0110</name>
    <dbReference type="NCBI Taxonomy" id="391612"/>
    <lineage>
        <taxon>Bacteria</taxon>
        <taxon>Bacillati</taxon>
        <taxon>Cyanobacteriota</taxon>
        <taxon>Cyanophyceae</taxon>
        <taxon>Oscillatoriophycideae</taxon>
        <taxon>Chroococcales</taxon>
        <taxon>Aphanothecaceae</taxon>
        <taxon>Crocosphaera</taxon>
        <taxon>Crocosphaera chwakensis</taxon>
    </lineage>
</organism>
<dbReference type="CDD" id="cd09748">
    <property type="entry name" value="Cmr3_III-B"/>
    <property type="match status" value="1"/>
</dbReference>
<name>A3IZR5_9CHRO</name>
<evidence type="ECO:0000313" key="1">
    <source>
        <dbReference type="EMBL" id="EAZ88033.1"/>
    </source>
</evidence>
<accession>A3IZR5</accession>
<reference evidence="1 2" key="1">
    <citation type="submission" date="2007-03" db="EMBL/GenBank/DDBJ databases">
        <authorList>
            <person name="Stal L."/>
            <person name="Ferriera S."/>
            <person name="Johnson J."/>
            <person name="Kravitz S."/>
            <person name="Beeson K."/>
            <person name="Sutton G."/>
            <person name="Rogers Y.-H."/>
            <person name="Friedman R."/>
            <person name="Frazier M."/>
            <person name="Venter J.C."/>
        </authorList>
    </citation>
    <scope>NUCLEOTIDE SEQUENCE [LARGE SCALE GENOMIC DNA]</scope>
    <source>
        <strain evidence="1 2">CCY0110</strain>
    </source>
</reference>